<accession>T1J5U0</accession>
<dbReference type="Proteomes" id="UP000014500">
    <property type="component" value="Unassembled WGS sequence"/>
</dbReference>
<dbReference type="EMBL" id="JH431868">
    <property type="status" value="NOT_ANNOTATED_CDS"/>
    <property type="molecule type" value="Genomic_DNA"/>
</dbReference>
<keyword evidence="2" id="KW-1185">Reference proteome</keyword>
<name>T1J5U0_STRMM</name>
<dbReference type="EnsemblMetazoa" id="SMAR008996-RA">
    <property type="protein sequence ID" value="SMAR008996-PA"/>
    <property type="gene ID" value="SMAR008996"/>
</dbReference>
<sequence>MFAFIHKPHVKLAYGDPLFPDQFVQRGSFGRKGNENSIQVVRTITWRYLLVLSSEAARIKHINESADYRVDAVHMFWFCDCVGLDES</sequence>
<proteinExistence type="predicted"/>
<reference evidence="1" key="2">
    <citation type="submission" date="2015-02" db="UniProtKB">
        <authorList>
            <consortium name="EnsemblMetazoa"/>
        </authorList>
    </citation>
    <scope>IDENTIFICATION</scope>
</reference>
<dbReference type="AlphaFoldDB" id="T1J5U0"/>
<evidence type="ECO:0000313" key="2">
    <source>
        <dbReference type="Proteomes" id="UP000014500"/>
    </source>
</evidence>
<reference evidence="2" key="1">
    <citation type="submission" date="2011-05" db="EMBL/GenBank/DDBJ databases">
        <authorList>
            <person name="Richards S.R."/>
            <person name="Qu J."/>
            <person name="Jiang H."/>
            <person name="Jhangiani S.N."/>
            <person name="Agravi P."/>
            <person name="Goodspeed R."/>
            <person name="Gross S."/>
            <person name="Mandapat C."/>
            <person name="Jackson L."/>
            <person name="Mathew T."/>
            <person name="Pu L."/>
            <person name="Thornton R."/>
            <person name="Saada N."/>
            <person name="Wilczek-Boney K.B."/>
            <person name="Lee S."/>
            <person name="Kovar C."/>
            <person name="Wu Y."/>
            <person name="Scherer S.E."/>
            <person name="Worley K.C."/>
            <person name="Muzny D.M."/>
            <person name="Gibbs R."/>
        </authorList>
    </citation>
    <scope>NUCLEOTIDE SEQUENCE</scope>
    <source>
        <strain evidence="2">Brora</strain>
    </source>
</reference>
<evidence type="ECO:0000313" key="1">
    <source>
        <dbReference type="EnsemblMetazoa" id="SMAR008996-PA"/>
    </source>
</evidence>
<dbReference type="HOGENOM" id="CLU_2486188_0_0_1"/>
<protein>
    <submittedName>
        <fullName evidence="1">Uncharacterized protein</fullName>
    </submittedName>
</protein>
<organism evidence="1 2">
    <name type="scientific">Strigamia maritima</name>
    <name type="common">European centipede</name>
    <name type="synonym">Geophilus maritimus</name>
    <dbReference type="NCBI Taxonomy" id="126957"/>
    <lineage>
        <taxon>Eukaryota</taxon>
        <taxon>Metazoa</taxon>
        <taxon>Ecdysozoa</taxon>
        <taxon>Arthropoda</taxon>
        <taxon>Myriapoda</taxon>
        <taxon>Chilopoda</taxon>
        <taxon>Pleurostigmophora</taxon>
        <taxon>Geophilomorpha</taxon>
        <taxon>Linotaeniidae</taxon>
        <taxon>Strigamia</taxon>
    </lineage>
</organism>